<evidence type="ECO:0000313" key="2">
    <source>
        <dbReference type="Proteomes" id="UP000249464"/>
    </source>
</evidence>
<accession>A0A2X0MN66</accession>
<sequence>MYCLVLTWTEFPRISKTGYHTTAVMSLLSDLVHLRTIEVSPLQCTTLEFRLRVKPRVHH</sequence>
<dbReference type="Proteomes" id="UP000249464">
    <property type="component" value="Unassembled WGS sequence"/>
</dbReference>
<reference evidence="1 2" key="1">
    <citation type="submission" date="2016-11" db="EMBL/GenBank/DDBJ databases">
        <authorList>
            <person name="Jaros S."/>
            <person name="Januszkiewicz K."/>
            <person name="Wedrychowicz H."/>
        </authorList>
    </citation>
    <scope>NUCLEOTIDE SEQUENCE [LARGE SCALE GENOMIC DNA]</scope>
</reference>
<dbReference type="EMBL" id="FQNC01000081">
    <property type="protein sequence ID" value="SGZ15566.1"/>
    <property type="molecule type" value="Genomic_DNA"/>
</dbReference>
<gene>
    <name evidence="1" type="primary">BQ5605_C029g10681</name>
    <name evidence="1" type="ORF">BQ5605_C029G10681</name>
</gene>
<organism evidence="1 2">
    <name type="scientific">Microbotryum silenes-dioicae</name>
    <dbReference type="NCBI Taxonomy" id="796604"/>
    <lineage>
        <taxon>Eukaryota</taxon>
        <taxon>Fungi</taxon>
        <taxon>Dikarya</taxon>
        <taxon>Basidiomycota</taxon>
        <taxon>Pucciniomycotina</taxon>
        <taxon>Microbotryomycetes</taxon>
        <taxon>Microbotryales</taxon>
        <taxon>Microbotryaceae</taxon>
        <taxon>Microbotryum</taxon>
    </lineage>
</organism>
<name>A0A2X0MN66_9BASI</name>
<protein>
    <submittedName>
        <fullName evidence="1">BQ5605_C029g10681 protein</fullName>
    </submittedName>
</protein>
<evidence type="ECO:0000313" key="1">
    <source>
        <dbReference type="EMBL" id="SGZ15566.1"/>
    </source>
</evidence>
<dbReference type="AlphaFoldDB" id="A0A2X0MN66"/>
<keyword evidence="2" id="KW-1185">Reference proteome</keyword>
<proteinExistence type="predicted"/>